<feature type="binding site" evidence="12">
    <location>
        <position position="141"/>
    </location>
    <ligand>
        <name>[4Fe-4S] cluster</name>
        <dbReference type="ChEBI" id="CHEBI:49883"/>
        <label>4</label>
    </ligand>
</feature>
<feature type="binding site" evidence="12">
    <location>
        <position position="165"/>
    </location>
    <ligand>
        <name>[4Fe-4S] cluster</name>
        <dbReference type="ChEBI" id="CHEBI:49883"/>
        <label>2</label>
    </ligand>
</feature>
<dbReference type="GO" id="GO:0046872">
    <property type="term" value="F:metal ion binding"/>
    <property type="evidence" value="ECO:0007669"/>
    <property type="project" value="UniProtKB-KW"/>
</dbReference>
<keyword evidence="6 12" id="KW-0479">Metal-binding</keyword>
<dbReference type="PROSITE" id="PS00198">
    <property type="entry name" value="4FE4S_FER_1"/>
    <property type="match status" value="1"/>
</dbReference>
<feature type="binding site" evidence="12">
    <location>
        <position position="102"/>
    </location>
    <ligand>
        <name>[4Fe-4S] cluster</name>
        <dbReference type="ChEBI" id="CHEBI:49883"/>
        <label>3</label>
    </ligand>
</feature>
<evidence type="ECO:0000256" key="11">
    <source>
        <dbReference type="ARBA" id="ARBA00023136"/>
    </source>
</evidence>
<sequence length="309" mass="33861">MIMATQDIIRRSGTSAATPASQTRIGDVKQVAKLFDATKCNGCKACQVACSEWNDLREEVGSFEGSYQNPMKLSGQVWTLMEYNEVMDERNKLRWQFTHSACMHCADPACLKACSTAGAIVQHVNGVVDFDSDKCIGCGYCASACPFDIPKIDPKDNKAYKCTMCSDRLAVGLEPSCVKTCTTGALRFGTREDMLFYADKRVAELKERGFAKAGLYNPEGVGGTGMMMILHDVTQPESYNMPEDPQIPLSVTLWQDWVKPLGTVGILATAAVACLHKITVGRNIVEEDQPGYQPPEDDQQAAQKEEDGK</sequence>
<evidence type="ECO:0000256" key="5">
    <source>
        <dbReference type="ARBA" id="ARBA00022692"/>
    </source>
</evidence>
<evidence type="ECO:0000256" key="6">
    <source>
        <dbReference type="ARBA" id="ARBA00022723"/>
    </source>
</evidence>
<protein>
    <submittedName>
        <fullName evidence="15">Formate dehydrogenase subunit beta</fullName>
        <ecNumber evidence="15">1.17.1.9</ecNumber>
    </submittedName>
</protein>
<proteinExistence type="predicted"/>
<feature type="binding site" evidence="12">
    <location>
        <position position="181"/>
    </location>
    <ligand>
        <name>[4Fe-4S] cluster</name>
        <dbReference type="ChEBI" id="CHEBI:49883"/>
        <label>1</label>
    </ligand>
</feature>
<comment type="subcellular location">
    <subcellularLocation>
        <location evidence="1">Cell membrane</location>
    </subcellularLocation>
</comment>
<dbReference type="CDD" id="cd10558">
    <property type="entry name" value="FDH-N"/>
    <property type="match status" value="1"/>
</dbReference>
<keyword evidence="3" id="KW-1003">Cell membrane</keyword>
<name>A0AAU6VBV5_UNCXX</name>
<dbReference type="Gene3D" id="1.20.5.480">
    <property type="entry name" value="Single helix bin"/>
    <property type="match status" value="1"/>
</dbReference>
<dbReference type="AlphaFoldDB" id="A0AAU6VBV5"/>
<dbReference type="InterPro" id="IPR051555">
    <property type="entry name" value="FDH_Electron_Transfer_Unit"/>
</dbReference>
<dbReference type="GO" id="GO:0015944">
    <property type="term" value="P:formate oxidation"/>
    <property type="evidence" value="ECO:0007669"/>
    <property type="project" value="InterPro"/>
</dbReference>
<gene>
    <name evidence="15" type="primary">fdxH</name>
    <name evidence="15" type="ORF">MRN14_03780</name>
</gene>
<evidence type="ECO:0000256" key="7">
    <source>
        <dbReference type="ARBA" id="ARBA00022737"/>
    </source>
</evidence>
<keyword evidence="9 12" id="KW-0408">Iron</keyword>
<feature type="binding site" evidence="12">
    <location>
        <position position="46"/>
    </location>
    <ligand>
        <name>[4Fe-4S] cluster</name>
        <dbReference type="ChEBI" id="CHEBI:49883"/>
        <label>1</label>
    </ligand>
</feature>
<keyword evidence="5" id="KW-0812">Transmembrane</keyword>
<dbReference type="PANTHER" id="PTHR43545:SF6">
    <property type="entry name" value="FORMATE DEHYDROGENASE, NITRATE-INDUCIBLE, IRON-SULFUR SUBUNIT"/>
    <property type="match status" value="1"/>
</dbReference>
<keyword evidence="7" id="KW-0677">Repeat</keyword>
<dbReference type="PROSITE" id="PS51379">
    <property type="entry name" value="4FE4S_FER_2"/>
    <property type="match status" value="2"/>
</dbReference>
<dbReference type="Pfam" id="PF09163">
    <property type="entry name" value="Form-deh_trans"/>
    <property type="match status" value="1"/>
</dbReference>
<dbReference type="GO" id="GO:0005886">
    <property type="term" value="C:plasma membrane"/>
    <property type="evidence" value="ECO:0007669"/>
    <property type="project" value="UniProtKB-SubCell"/>
</dbReference>
<dbReference type="SUPFAM" id="SSF54862">
    <property type="entry name" value="4Fe-4S ferredoxins"/>
    <property type="match status" value="1"/>
</dbReference>
<dbReference type="PANTHER" id="PTHR43545">
    <property type="entry name" value="FORMATE DEHYDROGENASE, NITRATE-INDUCIBLE, IRON-SULFUR SUBUNIT"/>
    <property type="match status" value="1"/>
</dbReference>
<dbReference type="EC" id="1.17.1.9" evidence="15"/>
<dbReference type="GO" id="GO:0051539">
    <property type="term" value="F:4 iron, 4 sulfur cluster binding"/>
    <property type="evidence" value="ECO:0007669"/>
    <property type="project" value="UniProtKB-KW"/>
</dbReference>
<feature type="region of interest" description="Disordered" evidence="13">
    <location>
        <begin position="286"/>
        <end position="309"/>
    </location>
</feature>
<dbReference type="Gene3D" id="3.30.70.20">
    <property type="match status" value="2"/>
</dbReference>
<feature type="binding site" evidence="12">
    <location>
        <position position="135"/>
    </location>
    <ligand>
        <name>[4Fe-4S] cluster</name>
        <dbReference type="ChEBI" id="CHEBI:49883"/>
        <label>4</label>
    </ligand>
</feature>
<feature type="binding site" evidence="12">
    <location>
        <position position="138"/>
    </location>
    <ligand>
        <name>[4Fe-4S] cluster</name>
        <dbReference type="ChEBI" id="CHEBI:49883"/>
        <label>4</label>
    </ligand>
</feature>
<keyword evidence="15" id="KW-0560">Oxidoreductase</keyword>
<feature type="binding site" evidence="12">
    <location>
        <position position="145"/>
    </location>
    <ligand>
        <name>[4Fe-4S] cluster</name>
        <dbReference type="ChEBI" id="CHEBI:49883"/>
        <label>3</label>
    </ligand>
</feature>
<dbReference type="Pfam" id="PF13247">
    <property type="entry name" value="Fer4_11"/>
    <property type="match status" value="1"/>
</dbReference>
<evidence type="ECO:0000256" key="3">
    <source>
        <dbReference type="ARBA" id="ARBA00022475"/>
    </source>
</evidence>
<feature type="domain" description="4Fe-4S ferredoxin-type" evidence="14">
    <location>
        <begin position="126"/>
        <end position="155"/>
    </location>
</feature>
<feature type="binding site" evidence="12">
    <location>
        <position position="110"/>
    </location>
    <ligand>
        <name>[4Fe-4S] cluster</name>
        <dbReference type="ChEBI" id="CHEBI:49883"/>
        <label>3</label>
    </ligand>
</feature>
<evidence type="ECO:0000256" key="4">
    <source>
        <dbReference type="ARBA" id="ARBA00022485"/>
    </source>
</evidence>
<evidence type="ECO:0000256" key="1">
    <source>
        <dbReference type="ARBA" id="ARBA00004236"/>
    </source>
</evidence>
<dbReference type="InterPro" id="IPR038384">
    <property type="entry name" value="Formate_DH_C_sf"/>
</dbReference>
<dbReference type="InterPro" id="IPR014603">
    <property type="entry name" value="Formate_DH_Fe-S_su"/>
</dbReference>
<organism evidence="15">
    <name type="scientific">bacterium 19NY03SH02</name>
    <dbReference type="NCBI Taxonomy" id="2920631"/>
    <lineage>
        <taxon>Bacteria</taxon>
    </lineage>
</organism>
<accession>A0AAU6VBV5</accession>
<keyword evidence="8" id="KW-0249">Electron transport</keyword>
<keyword evidence="4 12" id="KW-0004">4Fe-4S</keyword>
<evidence type="ECO:0000259" key="14">
    <source>
        <dbReference type="PROSITE" id="PS51379"/>
    </source>
</evidence>
<feature type="binding site" evidence="12">
    <location>
        <position position="162"/>
    </location>
    <ligand>
        <name>[4Fe-4S] cluster</name>
        <dbReference type="ChEBI" id="CHEBI:49883"/>
        <label>2</label>
    </ligand>
</feature>
<feature type="binding site" evidence="12">
    <location>
        <position position="177"/>
    </location>
    <ligand>
        <name>[4Fe-4S] cluster</name>
        <dbReference type="ChEBI" id="CHEBI:49883"/>
        <label>2</label>
    </ligand>
</feature>
<evidence type="ECO:0000313" key="15">
    <source>
        <dbReference type="EMBL" id="XAG83087.1"/>
    </source>
</evidence>
<dbReference type="InterPro" id="IPR006470">
    <property type="entry name" value="Formate_DH_bsu_Proteobacteria"/>
</dbReference>
<evidence type="ECO:0000256" key="12">
    <source>
        <dbReference type="PIRSR" id="PIRSR036298-50"/>
    </source>
</evidence>
<feature type="binding site" evidence="12">
    <location>
        <position position="40"/>
    </location>
    <ligand>
        <name>[4Fe-4S] cluster</name>
        <dbReference type="ChEBI" id="CHEBI:49883"/>
        <label>1</label>
    </ligand>
</feature>
<feature type="binding site" evidence="12">
    <location>
        <position position="50"/>
    </location>
    <ligand>
        <name>[4Fe-4S] cluster</name>
        <dbReference type="ChEBI" id="CHEBI:49883"/>
        <label>2</label>
    </ligand>
</feature>
<evidence type="ECO:0000256" key="2">
    <source>
        <dbReference type="ARBA" id="ARBA00022448"/>
    </source>
</evidence>
<keyword evidence="11" id="KW-0472">Membrane</keyword>
<evidence type="ECO:0000256" key="9">
    <source>
        <dbReference type="ARBA" id="ARBA00023004"/>
    </source>
</evidence>
<dbReference type="InterPro" id="IPR017900">
    <property type="entry name" value="4Fe4S_Fe_S_CS"/>
</dbReference>
<feature type="binding site" evidence="12">
    <location>
        <position position="105"/>
    </location>
    <ligand>
        <name>[4Fe-4S] cluster</name>
        <dbReference type="ChEBI" id="CHEBI:49883"/>
        <label>3</label>
    </ligand>
</feature>
<feature type="domain" description="4Fe-4S ferredoxin-type" evidence="14">
    <location>
        <begin position="31"/>
        <end position="61"/>
    </location>
</feature>
<evidence type="ECO:0000256" key="13">
    <source>
        <dbReference type="SAM" id="MobiDB-lite"/>
    </source>
</evidence>
<evidence type="ECO:0000256" key="10">
    <source>
        <dbReference type="ARBA" id="ARBA00023014"/>
    </source>
</evidence>
<dbReference type="InterPro" id="IPR015246">
    <property type="entry name" value="Formate_DH_TM"/>
</dbReference>
<keyword evidence="2" id="KW-0813">Transport</keyword>
<feature type="binding site" evidence="12">
    <location>
        <position position="43"/>
    </location>
    <ligand>
        <name>[4Fe-4S] cluster</name>
        <dbReference type="ChEBI" id="CHEBI:49883"/>
        <label>1</label>
    </ligand>
</feature>
<dbReference type="GO" id="GO:0045333">
    <property type="term" value="P:cellular respiration"/>
    <property type="evidence" value="ECO:0007669"/>
    <property type="project" value="InterPro"/>
</dbReference>
<reference evidence="15" key="1">
    <citation type="submission" date="2022-03" db="EMBL/GenBank/DDBJ databases">
        <title>Sea Food Isolates.</title>
        <authorList>
            <person name="Li c."/>
        </authorList>
    </citation>
    <scope>NUCLEOTIDE SEQUENCE</scope>
    <source>
        <strain evidence="15">19NY03SH02</strain>
    </source>
</reference>
<comment type="cofactor">
    <cofactor evidence="12">
        <name>[4Fe-4S] cluster</name>
        <dbReference type="ChEBI" id="CHEBI:49883"/>
    </cofactor>
    <text evidence="12">Binds 4 [4Fe-4S] clusters per subunit.</text>
</comment>
<dbReference type="PIRSF" id="PIRSF036298">
    <property type="entry name" value="FDH_4Fe4S"/>
    <property type="match status" value="1"/>
</dbReference>
<dbReference type="GO" id="GO:0008863">
    <property type="term" value="F:formate dehydrogenase (NAD+) activity"/>
    <property type="evidence" value="ECO:0007669"/>
    <property type="project" value="UniProtKB-EC"/>
</dbReference>
<feature type="binding site" evidence="12">
    <location>
        <position position="114"/>
    </location>
    <ligand>
        <name>[4Fe-4S] cluster</name>
        <dbReference type="ChEBI" id="CHEBI:49883"/>
        <label>4</label>
    </ligand>
</feature>
<dbReference type="EMBL" id="CP095354">
    <property type="protein sequence ID" value="XAG83087.1"/>
    <property type="molecule type" value="Genomic_DNA"/>
</dbReference>
<dbReference type="NCBIfam" id="TIGR01582">
    <property type="entry name" value="FDH-beta"/>
    <property type="match status" value="1"/>
</dbReference>
<dbReference type="InterPro" id="IPR017896">
    <property type="entry name" value="4Fe4S_Fe-S-bd"/>
</dbReference>
<keyword evidence="10 12" id="KW-0411">Iron-sulfur</keyword>
<evidence type="ECO:0000256" key="8">
    <source>
        <dbReference type="ARBA" id="ARBA00022982"/>
    </source>
</evidence>